<reference evidence="1" key="1">
    <citation type="journal article" date="2015" name="Nature">
        <title>Complex archaea that bridge the gap between prokaryotes and eukaryotes.</title>
        <authorList>
            <person name="Spang A."/>
            <person name="Saw J.H."/>
            <person name="Jorgensen S.L."/>
            <person name="Zaremba-Niedzwiedzka K."/>
            <person name="Martijn J."/>
            <person name="Lind A.E."/>
            <person name="van Eijk R."/>
            <person name="Schleper C."/>
            <person name="Guy L."/>
            <person name="Ettema T.J."/>
        </authorList>
    </citation>
    <scope>NUCLEOTIDE SEQUENCE</scope>
</reference>
<name>A0A0F9LCA3_9ZZZZ</name>
<proteinExistence type="predicted"/>
<comment type="caution">
    <text evidence="1">The sequence shown here is derived from an EMBL/GenBank/DDBJ whole genome shotgun (WGS) entry which is preliminary data.</text>
</comment>
<organism evidence="1">
    <name type="scientific">marine sediment metagenome</name>
    <dbReference type="NCBI Taxonomy" id="412755"/>
    <lineage>
        <taxon>unclassified sequences</taxon>
        <taxon>metagenomes</taxon>
        <taxon>ecological metagenomes</taxon>
    </lineage>
</organism>
<gene>
    <name evidence="1" type="ORF">LCGC14_1217580</name>
</gene>
<accession>A0A0F9LCA3</accession>
<sequence>MKLEYRLPCISFKWAPLKATDLQAAAVEIVGWKAFMDVQIRDAETKERVTIPYKRNGGNVCDVDEGPCNCGAWH</sequence>
<dbReference type="AlphaFoldDB" id="A0A0F9LCA3"/>
<dbReference type="EMBL" id="LAZR01006381">
    <property type="protein sequence ID" value="KKM92529.1"/>
    <property type="molecule type" value="Genomic_DNA"/>
</dbReference>
<protein>
    <submittedName>
        <fullName evidence="1">Uncharacterized protein</fullName>
    </submittedName>
</protein>
<evidence type="ECO:0000313" key="1">
    <source>
        <dbReference type="EMBL" id="KKM92529.1"/>
    </source>
</evidence>